<dbReference type="AlphaFoldDB" id="A0A6N2LRP2"/>
<dbReference type="EMBL" id="CAADRP010001596">
    <property type="protein sequence ID" value="VFU43095.1"/>
    <property type="molecule type" value="Genomic_DNA"/>
</dbReference>
<gene>
    <name evidence="1" type="ORF">SVIM_LOCUS262422</name>
</gene>
<organism evidence="1">
    <name type="scientific">Salix viminalis</name>
    <name type="common">Common osier</name>
    <name type="synonym">Basket willow</name>
    <dbReference type="NCBI Taxonomy" id="40686"/>
    <lineage>
        <taxon>Eukaryota</taxon>
        <taxon>Viridiplantae</taxon>
        <taxon>Streptophyta</taxon>
        <taxon>Embryophyta</taxon>
        <taxon>Tracheophyta</taxon>
        <taxon>Spermatophyta</taxon>
        <taxon>Magnoliopsida</taxon>
        <taxon>eudicotyledons</taxon>
        <taxon>Gunneridae</taxon>
        <taxon>Pentapetalae</taxon>
        <taxon>rosids</taxon>
        <taxon>fabids</taxon>
        <taxon>Malpighiales</taxon>
        <taxon>Salicaceae</taxon>
        <taxon>Saliceae</taxon>
        <taxon>Salix</taxon>
    </lineage>
</organism>
<protein>
    <submittedName>
        <fullName evidence="1">Uncharacterized protein</fullName>
    </submittedName>
</protein>
<sequence>MLTFETVKAAGGSAPTRDHKMVKVNSFPSTLVALQNQRLHLRLRILIFESRQRPWEVGIPWRCQSVVSFTANPHEYRICQKFRGMFEYRITPESRL</sequence>
<evidence type="ECO:0000313" key="1">
    <source>
        <dbReference type="EMBL" id="VFU43095.1"/>
    </source>
</evidence>
<name>A0A6N2LRP2_SALVM</name>
<proteinExistence type="predicted"/>
<accession>A0A6N2LRP2</accession>
<reference evidence="1" key="1">
    <citation type="submission" date="2019-03" db="EMBL/GenBank/DDBJ databases">
        <authorList>
            <person name="Mank J."/>
            <person name="Almeida P."/>
        </authorList>
    </citation>
    <scope>NUCLEOTIDE SEQUENCE</scope>
    <source>
        <strain evidence="1">78183</strain>
    </source>
</reference>